<feature type="domain" description="3-hydroxyisobutyrate dehydrogenase-like NAD-binding" evidence="1">
    <location>
        <begin position="1"/>
        <end position="82"/>
    </location>
</feature>
<evidence type="ECO:0000313" key="3">
    <source>
        <dbReference type="Proteomes" id="UP001627408"/>
    </source>
</evidence>
<keyword evidence="3" id="KW-1185">Reference proteome</keyword>
<accession>A0ABW8UQY5</accession>
<dbReference type="EMBL" id="JBHDIY010000002">
    <property type="protein sequence ID" value="MFL4469540.1"/>
    <property type="molecule type" value="Genomic_DNA"/>
</dbReference>
<gene>
    <name evidence="2" type="ORF">ACERZ8_06530</name>
</gene>
<evidence type="ECO:0000313" key="2">
    <source>
        <dbReference type="EMBL" id="MFL4469540.1"/>
    </source>
</evidence>
<dbReference type="InterPro" id="IPR008927">
    <property type="entry name" value="6-PGluconate_DH-like_C_sf"/>
</dbReference>
<dbReference type="Proteomes" id="UP001627408">
    <property type="component" value="Unassembled WGS sequence"/>
</dbReference>
<reference evidence="2 3" key="1">
    <citation type="submission" date="2024-08" db="EMBL/GenBank/DDBJ databases">
        <title>Tateyamaria sp. nov., isolated from marine algae.</title>
        <authorList>
            <person name="Choi B.J."/>
            <person name="Kim J.M."/>
            <person name="Lee J.K."/>
            <person name="Choi D.G."/>
            <person name="Bayburt H."/>
            <person name="Baek J.H."/>
            <person name="Han D.M."/>
            <person name="Jeon C.O."/>
        </authorList>
    </citation>
    <scope>NUCLEOTIDE SEQUENCE [LARGE SCALE GENOMIC DNA]</scope>
    <source>
        <strain evidence="2 3">KMU-156</strain>
    </source>
</reference>
<dbReference type="Pfam" id="PF14833">
    <property type="entry name" value="NAD_binding_11"/>
    <property type="match status" value="1"/>
</dbReference>
<dbReference type="InterPro" id="IPR029154">
    <property type="entry name" value="HIBADH-like_NADP-bd"/>
</dbReference>
<dbReference type="SUPFAM" id="SSF48179">
    <property type="entry name" value="6-phosphogluconate dehydrogenase C-terminal domain-like"/>
    <property type="match status" value="1"/>
</dbReference>
<name>A0ABW8UQY5_9RHOB</name>
<dbReference type="InterPro" id="IPR013328">
    <property type="entry name" value="6PGD_dom2"/>
</dbReference>
<evidence type="ECO:0000259" key="1">
    <source>
        <dbReference type="Pfam" id="PF14833"/>
    </source>
</evidence>
<dbReference type="RefSeq" id="WP_407591393.1">
    <property type="nucleotide sequence ID" value="NZ_JBHDIY010000002.1"/>
</dbReference>
<dbReference type="Gene3D" id="1.10.1040.10">
    <property type="entry name" value="N-(1-d-carboxylethyl)-l-norvaline Dehydrogenase, domain 2"/>
    <property type="match status" value="1"/>
</dbReference>
<protein>
    <submittedName>
        <fullName evidence="2">NAD-binding protein</fullName>
    </submittedName>
</protein>
<sequence>MRAALKGGFADSTILQQHGERMTTGNFEPGGLSKFQLKDLDNVLVEAESANLKLPMTQGVRDRFAHFVDNMDGADKDHSGLYLELRARNGMDT</sequence>
<comment type="caution">
    <text evidence="2">The sequence shown here is derived from an EMBL/GenBank/DDBJ whole genome shotgun (WGS) entry which is preliminary data.</text>
</comment>
<organism evidence="2 3">
    <name type="scientific">Tateyamaria armeniaca</name>
    <dbReference type="NCBI Taxonomy" id="2518930"/>
    <lineage>
        <taxon>Bacteria</taxon>
        <taxon>Pseudomonadati</taxon>
        <taxon>Pseudomonadota</taxon>
        <taxon>Alphaproteobacteria</taxon>
        <taxon>Rhodobacterales</taxon>
        <taxon>Roseobacteraceae</taxon>
        <taxon>Tateyamaria</taxon>
    </lineage>
</organism>
<proteinExistence type="predicted"/>